<comment type="caution">
    <text evidence="1">The sequence shown here is derived from an EMBL/GenBank/DDBJ whole genome shotgun (WGS) entry which is preliminary data.</text>
</comment>
<evidence type="ECO:0000313" key="1">
    <source>
        <dbReference type="EMBL" id="MCP1674632.1"/>
    </source>
</evidence>
<accession>A0AAE3KFZ5</accession>
<gene>
    <name evidence="1" type="ORF">J2T57_001734</name>
</gene>
<dbReference type="Proteomes" id="UP001205843">
    <property type="component" value="Unassembled WGS sequence"/>
</dbReference>
<dbReference type="AlphaFoldDB" id="A0AAE3KFZ5"/>
<dbReference type="EMBL" id="JALJXV010000003">
    <property type="protein sequence ID" value="MCP1674632.1"/>
    <property type="molecule type" value="Genomic_DNA"/>
</dbReference>
<evidence type="ECO:0000313" key="2">
    <source>
        <dbReference type="Proteomes" id="UP001205843"/>
    </source>
</evidence>
<name>A0AAE3KFZ5_9GAMM</name>
<reference evidence="1" key="1">
    <citation type="submission" date="2022-03" db="EMBL/GenBank/DDBJ databases">
        <title>Genomic Encyclopedia of Type Strains, Phase III (KMG-III): the genomes of soil and plant-associated and newly described type strains.</title>
        <authorList>
            <person name="Whitman W."/>
        </authorList>
    </citation>
    <scope>NUCLEOTIDE SEQUENCE</scope>
    <source>
        <strain evidence="1">ANL 6-2</strain>
    </source>
</reference>
<keyword evidence="2" id="KW-1185">Reference proteome</keyword>
<dbReference type="RefSeq" id="WP_253476779.1">
    <property type="nucleotide sequence ID" value="NZ_JALJXV010000003.1"/>
</dbReference>
<sequence>MMMAPRRHEVVATNGANGQVLCRILRADSTEAGRILLRPGQVLDGEALATLEGHCKARGMIDPLDELVASTAPAQGHGAASMTREGADQALWSYVRAIDWPAAGEADDAVPVEWRLEACQRRRNQALSRLPGVLMAPLRERLLALTTRLADRLGEGGALPPAIARAYAAHTIALGEQAYHQALESPARAREAAREGRYHHGFERMFPTPRDVRLSHSGYFRERAEALLGDVEASLERITPAADGSSEHRLLKLLRERYALVIQGRIGHAADRVDTLHRAIDKLTASGQVEIDPAHLAFFGDLATRYPDSTANPAVARARRAALSENTFDKW</sequence>
<protein>
    <submittedName>
        <fullName evidence="1">Uncharacterized protein</fullName>
    </submittedName>
</protein>
<organism evidence="1 2">
    <name type="scientific">Natronocella acetinitrilica</name>
    <dbReference type="NCBI Taxonomy" id="414046"/>
    <lineage>
        <taxon>Bacteria</taxon>
        <taxon>Pseudomonadati</taxon>
        <taxon>Pseudomonadota</taxon>
        <taxon>Gammaproteobacteria</taxon>
        <taxon>Chromatiales</taxon>
        <taxon>Ectothiorhodospiraceae</taxon>
        <taxon>Natronocella</taxon>
    </lineage>
</organism>
<proteinExistence type="predicted"/>